<evidence type="ECO:0000259" key="1">
    <source>
        <dbReference type="PROSITE" id="PS50404"/>
    </source>
</evidence>
<dbReference type="InterPro" id="IPR036282">
    <property type="entry name" value="Glutathione-S-Trfase_C_sf"/>
</dbReference>
<dbReference type="RefSeq" id="WP_184260504.1">
    <property type="nucleotide sequence ID" value="NZ_JACIIX010000001.1"/>
</dbReference>
<dbReference type="CDD" id="cd03195">
    <property type="entry name" value="GST_C_4"/>
    <property type="match status" value="1"/>
</dbReference>
<sequence>MKLTVDSGYLSPWALSAFAALTVKGVPFTLETIDLSVPRRPEYAAKSLTGLIPLLEDGDFTLIESTAITGYIDETVPGPALYPQDARQRARARQVQSWIRSSLQPLRKERPTEAVFLGQRFAPLSAEAEACARQFLGIAGRLLGHGGDHLCGDWSLADIDLALMINRLHLHGDHLDGTPLPERLTAYADRQWQHPAVQAWLALRG</sequence>
<dbReference type="GO" id="GO:0006749">
    <property type="term" value="P:glutathione metabolic process"/>
    <property type="evidence" value="ECO:0007669"/>
    <property type="project" value="TreeGrafter"/>
</dbReference>
<reference evidence="3 4" key="1">
    <citation type="submission" date="2020-08" db="EMBL/GenBank/DDBJ databases">
        <title>Genomic Encyclopedia of Type Strains, Phase IV (KMG-IV): sequencing the most valuable type-strain genomes for metagenomic binning, comparative biology and taxonomic classification.</title>
        <authorList>
            <person name="Goeker M."/>
        </authorList>
    </citation>
    <scope>NUCLEOTIDE SEQUENCE [LARGE SCALE GENOMIC DNA]</scope>
    <source>
        <strain evidence="3 4">DSM 11590</strain>
    </source>
</reference>
<dbReference type="InterPro" id="IPR040079">
    <property type="entry name" value="Glutathione_S-Trfase"/>
</dbReference>
<proteinExistence type="predicted"/>
<keyword evidence="3" id="KW-0808">Transferase</keyword>
<name>A0A7X0DKF7_NOVIT</name>
<feature type="domain" description="GST N-terminal" evidence="1">
    <location>
        <begin position="1"/>
        <end position="80"/>
    </location>
</feature>
<dbReference type="PANTHER" id="PTHR42673">
    <property type="entry name" value="MALEYLACETOACETATE ISOMERASE"/>
    <property type="match status" value="1"/>
</dbReference>
<dbReference type="Gene3D" id="1.20.1050.10">
    <property type="match status" value="1"/>
</dbReference>
<dbReference type="GO" id="GO:0016034">
    <property type="term" value="F:maleylacetoacetate isomerase activity"/>
    <property type="evidence" value="ECO:0007669"/>
    <property type="project" value="TreeGrafter"/>
</dbReference>
<dbReference type="InterPro" id="IPR036249">
    <property type="entry name" value="Thioredoxin-like_sf"/>
</dbReference>
<dbReference type="SUPFAM" id="SSF47616">
    <property type="entry name" value="GST C-terminal domain-like"/>
    <property type="match status" value="1"/>
</dbReference>
<dbReference type="PROSITE" id="PS50404">
    <property type="entry name" value="GST_NTER"/>
    <property type="match status" value="1"/>
</dbReference>
<dbReference type="Pfam" id="PF13417">
    <property type="entry name" value="GST_N_3"/>
    <property type="match status" value="1"/>
</dbReference>
<dbReference type="NCBIfam" id="NF011693">
    <property type="entry name" value="PRK15113.1"/>
    <property type="match status" value="1"/>
</dbReference>
<dbReference type="SFLD" id="SFLDS00019">
    <property type="entry name" value="Glutathione_Transferase_(cytos"/>
    <property type="match status" value="1"/>
</dbReference>
<keyword evidence="4" id="KW-1185">Reference proteome</keyword>
<accession>A0A7X0DKF7</accession>
<dbReference type="GO" id="GO:0006559">
    <property type="term" value="P:L-phenylalanine catabolic process"/>
    <property type="evidence" value="ECO:0007669"/>
    <property type="project" value="TreeGrafter"/>
</dbReference>
<dbReference type="Pfam" id="PF14834">
    <property type="entry name" value="GST_C_4"/>
    <property type="match status" value="1"/>
</dbReference>
<dbReference type="InterPro" id="IPR034338">
    <property type="entry name" value="GST_4_C"/>
</dbReference>
<dbReference type="Gene3D" id="3.40.30.10">
    <property type="entry name" value="Glutaredoxin"/>
    <property type="match status" value="1"/>
</dbReference>
<evidence type="ECO:0000313" key="4">
    <source>
        <dbReference type="Proteomes" id="UP000544872"/>
    </source>
</evidence>
<dbReference type="GO" id="GO:0004364">
    <property type="term" value="F:glutathione transferase activity"/>
    <property type="evidence" value="ECO:0007669"/>
    <property type="project" value="UniProtKB-EC"/>
</dbReference>
<dbReference type="SUPFAM" id="SSF52833">
    <property type="entry name" value="Thioredoxin-like"/>
    <property type="match status" value="1"/>
</dbReference>
<dbReference type="InterPro" id="IPR004045">
    <property type="entry name" value="Glutathione_S-Trfase_N"/>
</dbReference>
<organism evidence="3 4">
    <name type="scientific">Novispirillum itersonii</name>
    <name type="common">Aquaspirillum itersonii</name>
    <dbReference type="NCBI Taxonomy" id="189"/>
    <lineage>
        <taxon>Bacteria</taxon>
        <taxon>Pseudomonadati</taxon>
        <taxon>Pseudomonadota</taxon>
        <taxon>Alphaproteobacteria</taxon>
        <taxon>Rhodospirillales</taxon>
        <taxon>Novispirillaceae</taxon>
        <taxon>Novispirillum</taxon>
    </lineage>
</organism>
<gene>
    <name evidence="3" type="ORF">FHS48_000287</name>
</gene>
<dbReference type="AlphaFoldDB" id="A0A7X0DKF7"/>
<dbReference type="EC" id="2.5.1.18" evidence="3"/>
<dbReference type="CDD" id="cd00570">
    <property type="entry name" value="GST_N_family"/>
    <property type="match status" value="1"/>
</dbReference>
<dbReference type="PANTHER" id="PTHR42673:SF21">
    <property type="entry name" value="GLUTATHIONE S-TRANSFERASE YFCF"/>
    <property type="match status" value="1"/>
</dbReference>
<evidence type="ECO:0000259" key="2">
    <source>
        <dbReference type="PROSITE" id="PS50405"/>
    </source>
</evidence>
<dbReference type="Proteomes" id="UP000544872">
    <property type="component" value="Unassembled WGS sequence"/>
</dbReference>
<evidence type="ECO:0000313" key="3">
    <source>
        <dbReference type="EMBL" id="MBB6208906.1"/>
    </source>
</evidence>
<dbReference type="PROSITE" id="PS50405">
    <property type="entry name" value="GST_CTER"/>
    <property type="match status" value="1"/>
</dbReference>
<feature type="domain" description="GST C-terminal" evidence="2">
    <location>
        <begin position="85"/>
        <end position="205"/>
    </location>
</feature>
<dbReference type="EMBL" id="JACIIX010000001">
    <property type="protein sequence ID" value="MBB6208906.1"/>
    <property type="molecule type" value="Genomic_DNA"/>
</dbReference>
<dbReference type="InterPro" id="IPR010987">
    <property type="entry name" value="Glutathione-S-Trfase_C-like"/>
</dbReference>
<comment type="caution">
    <text evidence="3">The sequence shown here is derived from an EMBL/GenBank/DDBJ whole genome shotgun (WGS) entry which is preliminary data.</text>
</comment>
<protein>
    <submittedName>
        <fullName evidence="3">Glutathione S-transferase</fullName>
        <ecNumber evidence="3">2.5.1.18</ecNumber>
    </submittedName>
</protein>